<dbReference type="AlphaFoldDB" id="A0A1H1W9G8"/>
<protein>
    <submittedName>
        <fullName evidence="1">Putative aldouronate transport system substrate-binding protein</fullName>
    </submittedName>
</protein>
<dbReference type="PROSITE" id="PS51257">
    <property type="entry name" value="PROKAR_LIPOPROTEIN"/>
    <property type="match status" value="1"/>
</dbReference>
<name>A0A1H1W9G8_9ACTN</name>
<organism evidence="1 2">
    <name type="scientific">Microlunatus soli</name>
    <dbReference type="NCBI Taxonomy" id="630515"/>
    <lineage>
        <taxon>Bacteria</taxon>
        <taxon>Bacillati</taxon>
        <taxon>Actinomycetota</taxon>
        <taxon>Actinomycetes</taxon>
        <taxon>Propionibacteriales</taxon>
        <taxon>Propionibacteriaceae</taxon>
        <taxon>Microlunatus</taxon>
    </lineage>
</organism>
<dbReference type="PROSITE" id="PS51318">
    <property type="entry name" value="TAT"/>
    <property type="match status" value="1"/>
</dbReference>
<gene>
    <name evidence="1" type="ORF">SAMN04489812_3551</name>
</gene>
<accession>A0A1H1W9G8</accession>
<dbReference type="Gene3D" id="3.40.190.10">
    <property type="entry name" value="Periplasmic binding protein-like II"/>
    <property type="match status" value="1"/>
</dbReference>
<dbReference type="PANTHER" id="PTHR43649">
    <property type="entry name" value="ARABINOSE-BINDING PROTEIN-RELATED"/>
    <property type="match status" value="1"/>
</dbReference>
<dbReference type="STRING" id="630515.SAMN04489812_3551"/>
<dbReference type="SUPFAM" id="SSF53850">
    <property type="entry name" value="Periplasmic binding protein-like II"/>
    <property type="match status" value="1"/>
</dbReference>
<proteinExistence type="predicted"/>
<dbReference type="RefSeq" id="WP_091526818.1">
    <property type="nucleotide sequence ID" value="NZ_LT629772.1"/>
</dbReference>
<dbReference type="EMBL" id="LT629772">
    <property type="protein sequence ID" value="SDS93744.1"/>
    <property type="molecule type" value="Genomic_DNA"/>
</dbReference>
<dbReference type="Proteomes" id="UP000199103">
    <property type="component" value="Chromosome I"/>
</dbReference>
<reference evidence="1 2" key="1">
    <citation type="submission" date="2016-10" db="EMBL/GenBank/DDBJ databases">
        <authorList>
            <person name="de Groot N.N."/>
        </authorList>
    </citation>
    <scope>NUCLEOTIDE SEQUENCE [LARGE SCALE GENOMIC DNA]</scope>
    <source>
        <strain evidence="1 2">DSM 21800</strain>
    </source>
</reference>
<dbReference type="InterPro" id="IPR006311">
    <property type="entry name" value="TAT_signal"/>
</dbReference>
<dbReference type="PANTHER" id="PTHR43649:SF12">
    <property type="entry name" value="DIACETYLCHITOBIOSE BINDING PROTEIN DASA"/>
    <property type="match status" value="1"/>
</dbReference>
<keyword evidence="2" id="KW-1185">Reference proteome</keyword>
<evidence type="ECO:0000313" key="2">
    <source>
        <dbReference type="Proteomes" id="UP000199103"/>
    </source>
</evidence>
<dbReference type="InterPro" id="IPR050490">
    <property type="entry name" value="Bact_solute-bd_prot1"/>
</dbReference>
<dbReference type="OrthoDB" id="5166384at2"/>
<dbReference type="InterPro" id="IPR006059">
    <property type="entry name" value="SBP"/>
</dbReference>
<sequence>MSSHVSRRGLLGGLIGVGAMAAVGSPLLSACSTGPKVANTRAAVNTVKLPTFVAFDGPTPQYPSSLPAAPSGFTKYPADTVRTVPKPPLTEPLSAMVGTFSPLPTGQAKNPAWKEVESRLGARLDLTIVPNSDYLTKFQTAIAGKKLPDVTLVSTIDHPAEFFNSVAVDLTAHLSGDAIKDYPNLAAIPTLAWKDCIVDNKIFKLPIPRGGSAGAGFYNKTLLDKAGITTMPTDTDDFLDALVELTRPQDGHWGFINTTGNTYFQVIAMMFGVPYGWRNDHGKLIADLETDEYAAAIEYMTTMVKKKLQVPGSDGIDGTARTNSFKAGKAAFVQDGLPGYLGYFSEMPEGEPLPYIPVGAPGQKGVTYFDNVTFGTTFINKKSEARIQQILGALNFFAAPFGSEEYTLLHYGIQGKDHTLDKSGSPVLTEQGSRDLTVPWGYLVGPGLTISNSDPDFVKQYIDANQAVDKMAVENPCKNLISPTSNEKGTKISTDLSDVRNDIIAGRKKMTDWKPAVEKWRKDGGDAMRQEYQSVL</sequence>
<evidence type="ECO:0000313" key="1">
    <source>
        <dbReference type="EMBL" id="SDS93744.1"/>
    </source>
</evidence>
<dbReference type="Pfam" id="PF01547">
    <property type="entry name" value="SBP_bac_1"/>
    <property type="match status" value="1"/>
</dbReference>